<organism evidence="8 9">
    <name type="scientific">Oculimacula yallundae</name>
    <dbReference type="NCBI Taxonomy" id="86028"/>
    <lineage>
        <taxon>Eukaryota</taxon>
        <taxon>Fungi</taxon>
        <taxon>Dikarya</taxon>
        <taxon>Ascomycota</taxon>
        <taxon>Pezizomycotina</taxon>
        <taxon>Leotiomycetes</taxon>
        <taxon>Helotiales</taxon>
        <taxon>Ploettnerulaceae</taxon>
        <taxon>Oculimacula</taxon>
    </lineage>
</organism>
<evidence type="ECO:0000313" key="9">
    <source>
        <dbReference type="Proteomes" id="UP001595075"/>
    </source>
</evidence>
<dbReference type="InterPro" id="IPR036396">
    <property type="entry name" value="Cyt_P450_sf"/>
</dbReference>
<evidence type="ECO:0000256" key="1">
    <source>
        <dbReference type="ARBA" id="ARBA00001971"/>
    </source>
</evidence>
<dbReference type="Proteomes" id="UP001595075">
    <property type="component" value="Unassembled WGS sequence"/>
</dbReference>
<dbReference type="EMBL" id="JAZHXI010000017">
    <property type="protein sequence ID" value="KAL2062039.1"/>
    <property type="molecule type" value="Genomic_DNA"/>
</dbReference>
<dbReference type="InterPro" id="IPR001128">
    <property type="entry name" value="Cyt_P450"/>
</dbReference>
<keyword evidence="4 6" id="KW-0479">Metal-binding</keyword>
<dbReference type="InterPro" id="IPR050121">
    <property type="entry name" value="Cytochrome_P450_monoxygenase"/>
</dbReference>
<evidence type="ECO:0000256" key="5">
    <source>
        <dbReference type="ARBA" id="ARBA00023004"/>
    </source>
</evidence>
<evidence type="ECO:0000256" key="7">
    <source>
        <dbReference type="SAM" id="Phobius"/>
    </source>
</evidence>
<accession>A0ABR4BWL6</accession>
<keyword evidence="5 6" id="KW-0408">Iron</keyword>
<sequence length="495" mass="55831">MTPLDMTFTLQHSLQGLTAVLGLGIIYLIGIAIYNVYFHPLANYPGPKWCAISRGPFLWALINGEQTRNVAKLHRIYGDVVRIAPNELSYTNPTAWKDVYANRQGKPEMGKYLIVYNKHQGNQIAIADRIDHSRFRKNLSYGFSDTSLRDQEPLLMSYVNLLLQRIEQASSGGEKAIDMCEWYNYTTFDIIGHLTFGESFDCLAKNTLHPWVALIMNSFRLGAYMQALRYIPFSTHIASFLVSSERIQKKKMHDQLTVEKVKARVAVEDDRKDFLDRILKKGDEGFSFQELVSHSSVLIVAGSETTASALSGITFNLLSNPSTLAKLIAEVRGAFKSDDEINGLQVAQLKYLQACITEGLRMFPPAPVGFPRVVPEGGDIIAGKWVPGGMVVNVSQLATFRSAQNFRNPDSFVPERFLGDEMYAEDSTIALNPFSLGPRNCIGKNLAYAEMRLIIAKIIWNFDMQLVTGKDWPEQKSYMVWEKKPLMIKFTKVIR</sequence>
<keyword evidence="7" id="KW-1133">Transmembrane helix</keyword>
<keyword evidence="6" id="KW-0560">Oxidoreductase</keyword>
<evidence type="ECO:0000256" key="4">
    <source>
        <dbReference type="ARBA" id="ARBA00022723"/>
    </source>
</evidence>
<dbReference type="PROSITE" id="PS00086">
    <property type="entry name" value="CYTOCHROME_P450"/>
    <property type="match status" value="1"/>
</dbReference>
<evidence type="ECO:0008006" key="10">
    <source>
        <dbReference type="Google" id="ProtNLM"/>
    </source>
</evidence>
<dbReference type="InterPro" id="IPR002401">
    <property type="entry name" value="Cyt_P450_E_grp-I"/>
</dbReference>
<dbReference type="PANTHER" id="PTHR24305">
    <property type="entry name" value="CYTOCHROME P450"/>
    <property type="match status" value="1"/>
</dbReference>
<dbReference type="InterPro" id="IPR017972">
    <property type="entry name" value="Cyt_P450_CS"/>
</dbReference>
<evidence type="ECO:0000256" key="2">
    <source>
        <dbReference type="ARBA" id="ARBA00010617"/>
    </source>
</evidence>
<dbReference type="PRINTS" id="PR00463">
    <property type="entry name" value="EP450I"/>
</dbReference>
<proteinExistence type="inferred from homology"/>
<comment type="caution">
    <text evidence="8">The sequence shown here is derived from an EMBL/GenBank/DDBJ whole genome shotgun (WGS) entry which is preliminary data.</text>
</comment>
<dbReference type="Pfam" id="PF00067">
    <property type="entry name" value="p450"/>
    <property type="match status" value="1"/>
</dbReference>
<gene>
    <name evidence="8" type="ORF">VTL71DRAFT_6305</name>
</gene>
<comment type="cofactor">
    <cofactor evidence="1">
        <name>heme</name>
        <dbReference type="ChEBI" id="CHEBI:30413"/>
    </cofactor>
</comment>
<dbReference type="PANTHER" id="PTHR24305:SF210">
    <property type="entry name" value="CYTOCHROME P450 MONOOXYGENASE ASQL-RELATED"/>
    <property type="match status" value="1"/>
</dbReference>
<keyword evidence="3 6" id="KW-0349">Heme</keyword>
<name>A0ABR4BWL6_9HELO</name>
<keyword evidence="9" id="KW-1185">Reference proteome</keyword>
<dbReference type="Gene3D" id="1.10.630.10">
    <property type="entry name" value="Cytochrome P450"/>
    <property type="match status" value="1"/>
</dbReference>
<keyword evidence="7" id="KW-0472">Membrane</keyword>
<comment type="similarity">
    <text evidence="2 6">Belongs to the cytochrome P450 family.</text>
</comment>
<evidence type="ECO:0000256" key="6">
    <source>
        <dbReference type="RuleBase" id="RU000461"/>
    </source>
</evidence>
<reference evidence="8 9" key="1">
    <citation type="journal article" date="2024" name="Commun. Biol.">
        <title>Comparative genomic analysis of thermophilic fungi reveals convergent evolutionary adaptations and gene losses.</title>
        <authorList>
            <person name="Steindorff A.S."/>
            <person name="Aguilar-Pontes M.V."/>
            <person name="Robinson A.J."/>
            <person name="Andreopoulos B."/>
            <person name="LaButti K."/>
            <person name="Kuo A."/>
            <person name="Mondo S."/>
            <person name="Riley R."/>
            <person name="Otillar R."/>
            <person name="Haridas S."/>
            <person name="Lipzen A."/>
            <person name="Grimwood J."/>
            <person name="Schmutz J."/>
            <person name="Clum A."/>
            <person name="Reid I.D."/>
            <person name="Moisan M.C."/>
            <person name="Butler G."/>
            <person name="Nguyen T.T.M."/>
            <person name="Dewar K."/>
            <person name="Conant G."/>
            <person name="Drula E."/>
            <person name="Henrissat B."/>
            <person name="Hansel C."/>
            <person name="Singer S."/>
            <person name="Hutchinson M.I."/>
            <person name="de Vries R.P."/>
            <person name="Natvig D.O."/>
            <person name="Powell A.J."/>
            <person name="Tsang A."/>
            <person name="Grigoriev I.V."/>
        </authorList>
    </citation>
    <scope>NUCLEOTIDE SEQUENCE [LARGE SCALE GENOMIC DNA]</scope>
    <source>
        <strain evidence="8 9">CBS 494.80</strain>
    </source>
</reference>
<dbReference type="SUPFAM" id="SSF48264">
    <property type="entry name" value="Cytochrome P450"/>
    <property type="match status" value="1"/>
</dbReference>
<keyword evidence="6" id="KW-0503">Monooxygenase</keyword>
<feature type="transmembrane region" description="Helical" evidence="7">
    <location>
        <begin position="20"/>
        <end position="38"/>
    </location>
</feature>
<dbReference type="PRINTS" id="PR00385">
    <property type="entry name" value="P450"/>
</dbReference>
<evidence type="ECO:0000313" key="8">
    <source>
        <dbReference type="EMBL" id="KAL2062039.1"/>
    </source>
</evidence>
<protein>
    <recommendedName>
        <fullName evidence="10">Cytochrome P450</fullName>
    </recommendedName>
</protein>
<keyword evidence="7" id="KW-0812">Transmembrane</keyword>
<evidence type="ECO:0000256" key="3">
    <source>
        <dbReference type="ARBA" id="ARBA00022617"/>
    </source>
</evidence>
<dbReference type="CDD" id="cd11058">
    <property type="entry name" value="CYP60B-like"/>
    <property type="match status" value="1"/>
</dbReference>